<name>A0ABS4XN58_GLUPR</name>
<keyword evidence="2" id="KW-1185">Reference proteome</keyword>
<reference evidence="1 2" key="1">
    <citation type="submission" date="2021-03" db="EMBL/GenBank/DDBJ databases">
        <title>Sequencing the genomes of 1000 actinobacteria strains.</title>
        <authorList>
            <person name="Klenk H.-P."/>
        </authorList>
    </citation>
    <scope>NUCLEOTIDE SEQUENCE [LARGE SCALE GENOMIC DNA]</scope>
    <source>
        <strain evidence="1 2">DSM 20168</strain>
    </source>
</reference>
<evidence type="ECO:0000313" key="2">
    <source>
        <dbReference type="Proteomes" id="UP001195422"/>
    </source>
</evidence>
<proteinExistence type="predicted"/>
<dbReference type="Proteomes" id="UP001195422">
    <property type="component" value="Unassembled WGS sequence"/>
</dbReference>
<organism evidence="1 2">
    <name type="scientific">Glutamicibacter protophormiae</name>
    <name type="common">Brevibacterium protophormiae</name>
    <dbReference type="NCBI Taxonomy" id="37930"/>
    <lineage>
        <taxon>Bacteria</taxon>
        <taxon>Bacillati</taxon>
        <taxon>Actinomycetota</taxon>
        <taxon>Actinomycetes</taxon>
        <taxon>Micrococcales</taxon>
        <taxon>Micrococcaceae</taxon>
        <taxon>Glutamicibacter</taxon>
    </lineage>
</organism>
<dbReference type="EMBL" id="JAGIOJ010000001">
    <property type="protein sequence ID" value="MBP2397953.1"/>
    <property type="molecule type" value="Genomic_DNA"/>
</dbReference>
<protein>
    <submittedName>
        <fullName evidence="1">Uncharacterized protein</fullName>
    </submittedName>
</protein>
<evidence type="ECO:0000313" key="1">
    <source>
        <dbReference type="EMBL" id="MBP2397953.1"/>
    </source>
</evidence>
<comment type="caution">
    <text evidence="1">The sequence shown here is derived from an EMBL/GenBank/DDBJ whole genome shotgun (WGS) entry which is preliminary data.</text>
</comment>
<gene>
    <name evidence="1" type="ORF">JOF39_001034</name>
</gene>
<accession>A0ABS4XN58</accession>
<sequence>MNSPINSQRPAGLQAGGLPALSAKCGRQSEIDQPWF</sequence>